<dbReference type="InterPro" id="IPR029151">
    <property type="entry name" value="Sensor-like_sf"/>
</dbReference>
<feature type="domain" description="GGDEF" evidence="3">
    <location>
        <begin position="397"/>
        <end position="525"/>
    </location>
</feature>
<name>A0ABN0TFS6_9BURK</name>
<dbReference type="EC" id="2.7.7.65" evidence="1"/>
<gene>
    <name evidence="4" type="ORF">GCM10009125_07080</name>
</gene>
<dbReference type="EMBL" id="BAAAFN010000006">
    <property type="protein sequence ID" value="GAA0220627.1"/>
    <property type="molecule type" value="Genomic_DNA"/>
</dbReference>
<dbReference type="PANTHER" id="PTHR45138:SF9">
    <property type="entry name" value="DIGUANYLATE CYCLASE DGCM-RELATED"/>
    <property type="match status" value="1"/>
</dbReference>
<dbReference type="PANTHER" id="PTHR45138">
    <property type="entry name" value="REGULATORY COMPONENTS OF SENSORY TRANSDUCTION SYSTEM"/>
    <property type="match status" value="1"/>
</dbReference>
<dbReference type="CDD" id="cd18774">
    <property type="entry name" value="PDC2_HK_sensor"/>
    <property type="match status" value="1"/>
</dbReference>
<dbReference type="Gene3D" id="3.30.450.20">
    <property type="entry name" value="PAS domain"/>
    <property type="match status" value="1"/>
</dbReference>
<dbReference type="SMART" id="SM00267">
    <property type="entry name" value="GGDEF"/>
    <property type="match status" value="1"/>
</dbReference>
<sequence>MGGKRMRIRKPSRINLRQLILLLAVFSAVVMLAGGMAGAYQVQRQQLMANTLDANEAFALKLARITSDLLLRAQGNLSYSAGLMVRSGMDPAVLQAEVDRLRHLELGFNTVTVVDGRGVIQAFSPLTRDLKGRRLDVKNGNGIGEDRVPMISAPYVSVLGNLAIRLSHPLFDRTGHLLGRLSATVYLKNDGGLQRLIGEQYFRDGTYVYVVDAQGRLLYHPQPERIGEIIMNNPAIDSVRKGRSGQMRLVNSRDVDMLAGYAYVPTADWGVVVQRPTELALRGLNALMLHVLQLAVWPALALLALLWLLSRWISRPLGELSQIVQAGYEEGMARRIAAVKCWYLEAQRLRGALLAGQGQVRTRMGELYSAAHTDPLTKLGNRRGLEAAFRALEEQGLPFALVALDIDLFKRINDQHGHDAGDRVIAGLADLMRTQARQGDALFRLGGEEFLVVLPGCDMAEAVKIAERLRAALEGAQMLEGGNVTLSAGVAVCEDGDAWQALKAADQALYRAKQGGRNRVEADAF</sequence>
<dbReference type="PROSITE" id="PS50887">
    <property type="entry name" value="GGDEF"/>
    <property type="match status" value="1"/>
</dbReference>
<dbReference type="Gene3D" id="3.30.70.270">
    <property type="match status" value="1"/>
</dbReference>
<proteinExistence type="predicted"/>
<dbReference type="Proteomes" id="UP001501176">
    <property type="component" value="Unassembled WGS sequence"/>
</dbReference>
<evidence type="ECO:0000313" key="5">
    <source>
        <dbReference type="Proteomes" id="UP001501176"/>
    </source>
</evidence>
<evidence type="ECO:0000256" key="1">
    <source>
        <dbReference type="ARBA" id="ARBA00012528"/>
    </source>
</evidence>
<comment type="catalytic activity">
    <reaction evidence="2">
        <text>2 GTP = 3',3'-c-di-GMP + 2 diphosphate</text>
        <dbReference type="Rhea" id="RHEA:24898"/>
        <dbReference type="ChEBI" id="CHEBI:33019"/>
        <dbReference type="ChEBI" id="CHEBI:37565"/>
        <dbReference type="ChEBI" id="CHEBI:58805"/>
        <dbReference type="EC" id="2.7.7.65"/>
    </reaction>
</comment>
<dbReference type="InterPro" id="IPR043128">
    <property type="entry name" value="Rev_trsase/Diguanyl_cyclase"/>
</dbReference>
<organism evidence="4 5">
    <name type="scientific">Castellaniella daejeonensis</name>
    <dbReference type="NCBI Taxonomy" id="659013"/>
    <lineage>
        <taxon>Bacteria</taxon>
        <taxon>Pseudomonadati</taxon>
        <taxon>Pseudomonadota</taxon>
        <taxon>Betaproteobacteria</taxon>
        <taxon>Burkholderiales</taxon>
        <taxon>Alcaligenaceae</taxon>
        <taxon>Castellaniella</taxon>
    </lineage>
</organism>
<protein>
    <recommendedName>
        <fullName evidence="1">diguanylate cyclase</fullName>
        <ecNumber evidence="1">2.7.7.65</ecNumber>
    </recommendedName>
</protein>
<dbReference type="SUPFAM" id="SSF55073">
    <property type="entry name" value="Nucleotide cyclase"/>
    <property type="match status" value="1"/>
</dbReference>
<dbReference type="NCBIfam" id="TIGR00254">
    <property type="entry name" value="GGDEF"/>
    <property type="match status" value="1"/>
</dbReference>
<keyword evidence="5" id="KW-1185">Reference proteome</keyword>
<dbReference type="InterPro" id="IPR050469">
    <property type="entry name" value="Diguanylate_Cyclase"/>
</dbReference>
<dbReference type="InterPro" id="IPR029787">
    <property type="entry name" value="Nucleotide_cyclase"/>
</dbReference>
<dbReference type="SUPFAM" id="SSF103190">
    <property type="entry name" value="Sensory domain-like"/>
    <property type="match status" value="1"/>
</dbReference>
<dbReference type="Pfam" id="PF00990">
    <property type="entry name" value="GGDEF"/>
    <property type="match status" value="1"/>
</dbReference>
<comment type="caution">
    <text evidence="4">The sequence shown here is derived from an EMBL/GenBank/DDBJ whole genome shotgun (WGS) entry which is preliminary data.</text>
</comment>
<evidence type="ECO:0000313" key="4">
    <source>
        <dbReference type="EMBL" id="GAA0220627.1"/>
    </source>
</evidence>
<dbReference type="InterPro" id="IPR000160">
    <property type="entry name" value="GGDEF_dom"/>
</dbReference>
<reference evidence="4 5" key="1">
    <citation type="journal article" date="2019" name="Int. J. Syst. Evol. Microbiol.">
        <title>The Global Catalogue of Microorganisms (GCM) 10K type strain sequencing project: providing services to taxonomists for standard genome sequencing and annotation.</title>
        <authorList>
            <consortium name="The Broad Institute Genomics Platform"/>
            <consortium name="The Broad Institute Genome Sequencing Center for Infectious Disease"/>
            <person name="Wu L."/>
            <person name="Ma J."/>
        </authorList>
    </citation>
    <scope>NUCLEOTIDE SEQUENCE [LARGE SCALE GENOMIC DNA]</scope>
    <source>
        <strain evidence="4 5">JCM 16240</strain>
    </source>
</reference>
<dbReference type="CDD" id="cd18773">
    <property type="entry name" value="PDC1_HK_sensor"/>
    <property type="match status" value="1"/>
</dbReference>
<accession>A0ABN0TFS6</accession>
<evidence type="ECO:0000259" key="3">
    <source>
        <dbReference type="PROSITE" id="PS50887"/>
    </source>
</evidence>
<evidence type="ECO:0000256" key="2">
    <source>
        <dbReference type="ARBA" id="ARBA00034247"/>
    </source>
</evidence>
<dbReference type="CDD" id="cd01949">
    <property type="entry name" value="GGDEF"/>
    <property type="match status" value="1"/>
</dbReference>